<evidence type="ECO:0000313" key="1">
    <source>
        <dbReference type="EMBL" id="MBB6559601.1"/>
    </source>
</evidence>
<comment type="caution">
    <text evidence="1">The sequence shown here is derived from an EMBL/GenBank/DDBJ whole genome shotgun (WGS) entry which is preliminary data.</text>
</comment>
<gene>
    <name evidence="1" type="ORF">HNP48_002268</name>
</gene>
<sequence length="228" mass="25261">MNQALTTTYERVSQFMRAASLDALRTLLAEDSDGEIAIELENSWPATEDRPARAEIAAAVALVRGEVEAAALADARNVVESLRSQATREVYEVADDSRYFASSRIKDFSIRLRILVERAVIRRAVTDILSVVCEEGPAYTISVDDGEDIPLAHSRDVNAIMDEVCACDEERLVVRRVPAEGSDRRQLFGSIYLVYGNDGWDVMCDYHVSLEEVLAGANRFADDISNVL</sequence>
<keyword evidence="2" id="KW-1185">Reference proteome</keyword>
<dbReference type="AlphaFoldDB" id="A0A7X0PD36"/>
<accession>A0A7X0PD36</accession>
<dbReference type="EMBL" id="JACHLK010000003">
    <property type="protein sequence ID" value="MBB6559601.1"/>
    <property type="molecule type" value="Genomic_DNA"/>
</dbReference>
<protein>
    <submittedName>
        <fullName evidence="1">Uncharacterized protein</fullName>
    </submittedName>
</protein>
<name>A0A7X0PD36_9BURK</name>
<reference evidence="1 2" key="1">
    <citation type="submission" date="2020-08" db="EMBL/GenBank/DDBJ databases">
        <title>Functional genomics of gut bacteria from endangered species of beetles.</title>
        <authorList>
            <person name="Carlos-Shanley C."/>
        </authorList>
    </citation>
    <scope>NUCLEOTIDE SEQUENCE [LARGE SCALE GENOMIC DNA]</scope>
    <source>
        <strain evidence="1 2">S00198</strain>
    </source>
</reference>
<proteinExistence type="predicted"/>
<evidence type="ECO:0000313" key="2">
    <source>
        <dbReference type="Proteomes" id="UP000575083"/>
    </source>
</evidence>
<dbReference type="Proteomes" id="UP000575083">
    <property type="component" value="Unassembled WGS sequence"/>
</dbReference>
<organism evidence="1 2">
    <name type="scientific">Acidovorax soli</name>
    <dbReference type="NCBI Taxonomy" id="592050"/>
    <lineage>
        <taxon>Bacteria</taxon>
        <taxon>Pseudomonadati</taxon>
        <taxon>Pseudomonadota</taxon>
        <taxon>Betaproteobacteria</taxon>
        <taxon>Burkholderiales</taxon>
        <taxon>Comamonadaceae</taxon>
        <taxon>Acidovorax</taxon>
    </lineage>
</organism>
<dbReference type="RefSeq" id="WP_184856993.1">
    <property type="nucleotide sequence ID" value="NZ_JACHLK010000003.1"/>
</dbReference>